<dbReference type="Pfam" id="PF07508">
    <property type="entry name" value="Recombinase"/>
    <property type="match status" value="1"/>
</dbReference>
<dbReference type="PROSITE" id="PS51737">
    <property type="entry name" value="RECOMBINASE_DNA_BIND"/>
    <property type="match status" value="1"/>
</dbReference>
<dbReference type="InterPro" id="IPR036162">
    <property type="entry name" value="Resolvase-like_N_sf"/>
</dbReference>
<name>A0A926DAI8_9FIRM</name>
<dbReference type="InterPro" id="IPR050639">
    <property type="entry name" value="SSR_resolvase"/>
</dbReference>
<dbReference type="Proteomes" id="UP000651482">
    <property type="component" value="Unassembled WGS sequence"/>
</dbReference>
<dbReference type="PANTHER" id="PTHR30461">
    <property type="entry name" value="DNA-INVERTASE FROM LAMBDOID PROPHAGE"/>
    <property type="match status" value="1"/>
</dbReference>
<accession>A0A926DAI8</accession>
<dbReference type="InterPro" id="IPR038109">
    <property type="entry name" value="DNA_bind_recomb_sf"/>
</dbReference>
<dbReference type="InterPro" id="IPR006119">
    <property type="entry name" value="Resolv_N"/>
</dbReference>
<feature type="domain" description="Recombinase" evidence="2">
    <location>
        <begin position="168"/>
        <end position="306"/>
    </location>
</feature>
<evidence type="ECO:0000256" key="1">
    <source>
        <dbReference type="SAM" id="Coils"/>
    </source>
</evidence>
<sequence>MPKKQIAVYLRLSLEDTGANDESNSITAQRGIIAQFIQGQPELASMKTVEFVDDGYSGTNFDRPDFKRMMAMVHSGDVSCIIVKDLSRFARNYIEAGDYLEHIFPYLGIRFIAVNNHYDSNQFIGTTGGIDVAFRNFMYERYSVDISKKVKASQHMLMRSGRYVSHCPYGYTKIKGQKHHMVPDPETAPIVRDVFLWAIEGKKSTEIARILNEKHIPTPMQHKKLSRQGMDSDAMWSHQAVIRIIRDYKYTGAMVSFKCGNETIRAKVQKRYAPEDYVINEGMHEPIVTHDEYYAANDTLRKVKKYDVVRTDRRDRVYYCGHCGRRLRKTFGLDEYYSCATPLYIRGAPCAGIHWSRTNIEDVVFTTYKRQLQIVSEEYRRTVNEKRPDNLAPLRAQQKSLRVQLGGIGGKVASLYEQFRSDEISRNAFLEKKGALSEDRDRLQTELSRIEDEIESLLQKREESSTAMNAIKNIAAAADEPDDKLRERMYDDIDRVIVFDNENLKIEWKFDVAFHLS</sequence>
<dbReference type="EMBL" id="JACRSN010000006">
    <property type="protein sequence ID" value="MBC8533400.1"/>
    <property type="molecule type" value="Genomic_DNA"/>
</dbReference>
<evidence type="ECO:0000259" key="2">
    <source>
        <dbReference type="PROSITE" id="PS51737"/>
    </source>
</evidence>
<dbReference type="RefSeq" id="WP_249318774.1">
    <property type="nucleotide sequence ID" value="NZ_JACRSN010000006.1"/>
</dbReference>
<gene>
    <name evidence="3" type="ORF">IAG03_05155</name>
</gene>
<dbReference type="AlphaFoldDB" id="A0A926DAI8"/>
<dbReference type="Gene3D" id="3.40.50.1390">
    <property type="entry name" value="Resolvase, N-terminal catalytic domain"/>
    <property type="match status" value="1"/>
</dbReference>
<dbReference type="Gene3D" id="3.90.1750.20">
    <property type="entry name" value="Putative Large Serine Recombinase, Chain B, Domain 2"/>
    <property type="match status" value="1"/>
</dbReference>
<keyword evidence="4" id="KW-1185">Reference proteome</keyword>
<evidence type="ECO:0000313" key="4">
    <source>
        <dbReference type="Proteomes" id="UP000651482"/>
    </source>
</evidence>
<dbReference type="GO" id="GO:0003677">
    <property type="term" value="F:DNA binding"/>
    <property type="evidence" value="ECO:0007669"/>
    <property type="project" value="InterPro"/>
</dbReference>
<dbReference type="SUPFAM" id="SSF53041">
    <property type="entry name" value="Resolvase-like"/>
    <property type="match status" value="1"/>
</dbReference>
<protein>
    <submittedName>
        <fullName evidence="3">Recombinase family protein</fullName>
    </submittedName>
</protein>
<dbReference type="PANTHER" id="PTHR30461:SF23">
    <property type="entry name" value="DNA RECOMBINASE-RELATED"/>
    <property type="match status" value="1"/>
</dbReference>
<comment type="caution">
    <text evidence="3">The sequence shown here is derived from an EMBL/GenBank/DDBJ whole genome shotgun (WGS) entry which is preliminary data.</text>
</comment>
<dbReference type="InterPro" id="IPR011109">
    <property type="entry name" value="DNA_bind_recombinase_dom"/>
</dbReference>
<feature type="coiled-coil region" evidence="1">
    <location>
        <begin position="433"/>
        <end position="467"/>
    </location>
</feature>
<dbReference type="GO" id="GO:0000150">
    <property type="term" value="F:DNA strand exchange activity"/>
    <property type="evidence" value="ECO:0007669"/>
    <property type="project" value="InterPro"/>
</dbReference>
<dbReference type="SMART" id="SM00857">
    <property type="entry name" value="Resolvase"/>
    <property type="match status" value="1"/>
</dbReference>
<dbReference type="Pfam" id="PF00239">
    <property type="entry name" value="Resolvase"/>
    <property type="match status" value="1"/>
</dbReference>
<organism evidence="3 4">
    <name type="scientific">Yeguia hominis</name>
    <dbReference type="NCBI Taxonomy" id="2763662"/>
    <lineage>
        <taxon>Bacteria</taxon>
        <taxon>Bacillati</taxon>
        <taxon>Bacillota</taxon>
        <taxon>Clostridia</taxon>
        <taxon>Eubacteriales</taxon>
        <taxon>Yeguiaceae</taxon>
        <taxon>Yeguia</taxon>
    </lineage>
</organism>
<evidence type="ECO:0000313" key="3">
    <source>
        <dbReference type="EMBL" id="MBC8533400.1"/>
    </source>
</evidence>
<proteinExistence type="predicted"/>
<reference evidence="3" key="1">
    <citation type="submission" date="2020-08" db="EMBL/GenBank/DDBJ databases">
        <title>Genome public.</title>
        <authorList>
            <person name="Liu C."/>
            <person name="Sun Q."/>
        </authorList>
    </citation>
    <scope>NUCLEOTIDE SEQUENCE</scope>
    <source>
        <strain evidence="3">NSJ-40</strain>
    </source>
</reference>
<keyword evidence="1" id="KW-0175">Coiled coil</keyword>